<dbReference type="EMBL" id="JAGGJX010000002">
    <property type="protein sequence ID" value="MBP1854993.1"/>
    <property type="molecule type" value="Genomic_DNA"/>
</dbReference>
<reference evidence="1 2" key="1">
    <citation type="submission" date="2021-03" db="EMBL/GenBank/DDBJ databases">
        <title>Genomic Encyclopedia of Type Strains, Phase IV (KMG-IV): sequencing the most valuable type-strain genomes for metagenomic binning, comparative biology and taxonomic classification.</title>
        <authorList>
            <person name="Goeker M."/>
        </authorList>
    </citation>
    <scope>NUCLEOTIDE SEQUENCE [LARGE SCALE GENOMIC DNA]</scope>
    <source>
        <strain evidence="1 2">DSM 1289</strain>
    </source>
</reference>
<protein>
    <submittedName>
        <fullName evidence="1">Uncharacterized protein</fullName>
    </submittedName>
</protein>
<comment type="caution">
    <text evidence="1">The sequence shown here is derived from an EMBL/GenBank/DDBJ whole genome shotgun (WGS) entry which is preliminary data.</text>
</comment>
<dbReference type="RefSeq" id="WP_268828394.1">
    <property type="nucleotide sequence ID" value="NZ_BAAACS010000002.1"/>
</dbReference>
<keyword evidence="2" id="KW-1185">Reference proteome</keyword>
<organism evidence="1 2">
    <name type="scientific">Metaclostridioides mangenotii</name>
    <dbReference type="NCBI Taxonomy" id="1540"/>
    <lineage>
        <taxon>Bacteria</taxon>
        <taxon>Bacillati</taxon>
        <taxon>Bacillota</taxon>
        <taxon>Clostridia</taxon>
        <taxon>Peptostreptococcales</taxon>
        <taxon>Peptostreptococcaceae</taxon>
        <taxon>Metaclostridioides</taxon>
    </lineage>
</organism>
<accession>A0ABS4EAP7</accession>
<gene>
    <name evidence="1" type="ORF">J2Z43_001386</name>
</gene>
<name>A0ABS4EAP7_9FIRM</name>
<evidence type="ECO:0000313" key="1">
    <source>
        <dbReference type="EMBL" id="MBP1854993.1"/>
    </source>
</evidence>
<dbReference type="Proteomes" id="UP000767291">
    <property type="component" value="Unassembled WGS sequence"/>
</dbReference>
<proteinExistence type="predicted"/>
<sequence length="40" mass="4772">MKTIVDYYKTEGHVDTEKIGRNNIEKVDAEKHFFSKTRNE</sequence>
<evidence type="ECO:0000313" key="2">
    <source>
        <dbReference type="Proteomes" id="UP000767291"/>
    </source>
</evidence>